<evidence type="ECO:0000313" key="2">
    <source>
        <dbReference type="EMBL" id="GGD64166.1"/>
    </source>
</evidence>
<dbReference type="EMBL" id="BMKK01000006">
    <property type="protein sequence ID" value="GGD64166.1"/>
    <property type="molecule type" value="Genomic_DNA"/>
</dbReference>
<sequence length="93" mass="10747">MEEEKVSPDYQNGFNEGYIIAKYNPELAGQLAKVTQDGLRWTGFQQGREQFLKEQVKERMPSWIKGNRSEKEAQTPNKNIEKGKSKDIEPDKS</sequence>
<reference evidence="2" key="1">
    <citation type="journal article" date="2014" name="Int. J. Syst. Evol. Microbiol.">
        <title>Complete genome sequence of Corynebacterium casei LMG S-19264T (=DSM 44701T), isolated from a smear-ripened cheese.</title>
        <authorList>
            <consortium name="US DOE Joint Genome Institute (JGI-PGF)"/>
            <person name="Walter F."/>
            <person name="Albersmeier A."/>
            <person name="Kalinowski J."/>
            <person name="Ruckert C."/>
        </authorList>
    </citation>
    <scope>NUCLEOTIDE SEQUENCE</scope>
    <source>
        <strain evidence="2">CGMCC 1.15958</strain>
    </source>
</reference>
<feature type="compositionally biased region" description="Basic and acidic residues" evidence="1">
    <location>
        <begin position="67"/>
        <end position="93"/>
    </location>
</feature>
<accession>A0A916YWF4</accession>
<dbReference type="Proteomes" id="UP000609064">
    <property type="component" value="Unassembled WGS sequence"/>
</dbReference>
<organism evidence="2 3">
    <name type="scientific">Emticicia aquatilis</name>
    <dbReference type="NCBI Taxonomy" id="1537369"/>
    <lineage>
        <taxon>Bacteria</taxon>
        <taxon>Pseudomonadati</taxon>
        <taxon>Bacteroidota</taxon>
        <taxon>Cytophagia</taxon>
        <taxon>Cytophagales</taxon>
        <taxon>Leadbetterellaceae</taxon>
        <taxon>Emticicia</taxon>
    </lineage>
</organism>
<comment type="caution">
    <text evidence="2">The sequence shown here is derived from an EMBL/GenBank/DDBJ whole genome shotgun (WGS) entry which is preliminary data.</text>
</comment>
<evidence type="ECO:0000313" key="3">
    <source>
        <dbReference type="Proteomes" id="UP000609064"/>
    </source>
</evidence>
<dbReference type="AlphaFoldDB" id="A0A916YWF4"/>
<dbReference type="RefSeq" id="WP_188766948.1">
    <property type="nucleotide sequence ID" value="NZ_BMKK01000006.1"/>
</dbReference>
<proteinExistence type="predicted"/>
<keyword evidence="3" id="KW-1185">Reference proteome</keyword>
<gene>
    <name evidence="2" type="ORF">GCM10011514_30140</name>
</gene>
<evidence type="ECO:0000256" key="1">
    <source>
        <dbReference type="SAM" id="MobiDB-lite"/>
    </source>
</evidence>
<reference evidence="2" key="2">
    <citation type="submission" date="2020-09" db="EMBL/GenBank/DDBJ databases">
        <authorList>
            <person name="Sun Q."/>
            <person name="Zhou Y."/>
        </authorList>
    </citation>
    <scope>NUCLEOTIDE SEQUENCE</scope>
    <source>
        <strain evidence="2">CGMCC 1.15958</strain>
    </source>
</reference>
<feature type="region of interest" description="Disordered" evidence="1">
    <location>
        <begin position="58"/>
        <end position="93"/>
    </location>
</feature>
<protein>
    <submittedName>
        <fullName evidence="2">Uncharacterized protein</fullName>
    </submittedName>
</protein>
<name>A0A916YWF4_9BACT</name>